<organism evidence="2 3">
    <name type="scientific">Moraxella caviae</name>
    <dbReference type="NCBI Taxonomy" id="34060"/>
    <lineage>
        <taxon>Bacteria</taxon>
        <taxon>Pseudomonadati</taxon>
        <taxon>Pseudomonadota</taxon>
        <taxon>Gammaproteobacteria</taxon>
        <taxon>Moraxellales</taxon>
        <taxon>Moraxellaceae</taxon>
        <taxon>Moraxella</taxon>
    </lineage>
</organism>
<dbReference type="EC" id="2.3.1.-" evidence="2"/>
<dbReference type="InterPro" id="IPR000182">
    <property type="entry name" value="GNAT_dom"/>
</dbReference>
<proteinExistence type="predicted"/>
<evidence type="ECO:0000313" key="3">
    <source>
        <dbReference type="Proteomes" id="UP000255279"/>
    </source>
</evidence>
<dbReference type="InterPro" id="IPR016181">
    <property type="entry name" value="Acyl_CoA_acyltransferase"/>
</dbReference>
<sequence>MIDERTGRAIGTSSFHDILPACQRLEIGYTWYAQSYWRTHVNTTCKFLLLRLAFETLGFRTVGFRASPANIRSQRAIERLGAKKDGVIRGHRVYQDGTIADTVMYSITADEWQDVKRRLLDRLNKSCEFADLSSSEKHCG</sequence>
<keyword evidence="2" id="KW-0012">Acyltransferase</keyword>
<dbReference type="PANTHER" id="PTHR43610:SF1">
    <property type="entry name" value="N-ACETYLTRANSFERASE DOMAIN-CONTAINING PROTEIN"/>
    <property type="match status" value="1"/>
</dbReference>
<dbReference type="AlphaFoldDB" id="A0A378R507"/>
<dbReference type="Proteomes" id="UP000255279">
    <property type="component" value="Unassembled WGS sequence"/>
</dbReference>
<name>A0A378R507_9GAMM</name>
<reference evidence="2 3" key="1">
    <citation type="submission" date="2018-06" db="EMBL/GenBank/DDBJ databases">
        <authorList>
            <consortium name="Pathogen Informatics"/>
            <person name="Doyle S."/>
        </authorList>
    </citation>
    <scope>NUCLEOTIDE SEQUENCE [LARGE SCALE GENOMIC DNA]</scope>
    <source>
        <strain evidence="2 3">NCTC10293</strain>
    </source>
</reference>
<protein>
    <submittedName>
        <fullName evidence="2">Ribosomal N-acetyltransferase YdaF</fullName>
        <ecNumber evidence="2">2.3.1.-</ecNumber>
    </submittedName>
</protein>
<evidence type="ECO:0000259" key="1">
    <source>
        <dbReference type="Pfam" id="PF13302"/>
    </source>
</evidence>
<dbReference type="SUPFAM" id="SSF55729">
    <property type="entry name" value="Acyl-CoA N-acyltransferases (Nat)"/>
    <property type="match status" value="1"/>
</dbReference>
<evidence type="ECO:0000313" key="2">
    <source>
        <dbReference type="EMBL" id="STZ10423.1"/>
    </source>
</evidence>
<dbReference type="Gene3D" id="3.40.630.30">
    <property type="match status" value="1"/>
</dbReference>
<keyword evidence="2" id="KW-0808">Transferase</keyword>
<accession>A0A378R507</accession>
<feature type="domain" description="N-acetyltransferase" evidence="1">
    <location>
        <begin position="4"/>
        <end position="83"/>
    </location>
</feature>
<dbReference type="PANTHER" id="PTHR43610">
    <property type="entry name" value="BLL6696 PROTEIN"/>
    <property type="match status" value="1"/>
</dbReference>
<gene>
    <name evidence="2" type="primary">ydaF</name>
    <name evidence="2" type="ORF">NCTC10293_00758</name>
</gene>
<dbReference type="GO" id="GO:0016747">
    <property type="term" value="F:acyltransferase activity, transferring groups other than amino-acyl groups"/>
    <property type="evidence" value="ECO:0007669"/>
    <property type="project" value="InterPro"/>
</dbReference>
<dbReference type="EMBL" id="UGQE01000001">
    <property type="protein sequence ID" value="STZ10423.1"/>
    <property type="molecule type" value="Genomic_DNA"/>
</dbReference>
<dbReference type="Pfam" id="PF13302">
    <property type="entry name" value="Acetyltransf_3"/>
    <property type="match status" value="1"/>
</dbReference>